<comment type="similarity">
    <text evidence="1 4">Belongs to the glycosyl hydrolase 43 family.</text>
</comment>
<dbReference type="Gene3D" id="2.115.10.20">
    <property type="entry name" value="Glycosyl hydrolase domain, family 43"/>
    <property type="match status" value="1"/>
</dbReference>
<evidence type="ECO:0000256" key="1">
    <source>
        <dbReference type="ARBA" id="ARBA00009865"/>
    </source>
</evidence>
<evidence type="ECO:0008006" key="8">
    <source>
        <dbReference type="Google" id="ProtNLM"/>
    </source>
</evidence>
<feature type="compositionally biased region" description="Polar residues" evidence="5">
    <location>
        <begin position="266"/>
        <end position="276"/>
    </location>
</feature>
<organism evidence="6 7">
    <name type="scientific">Naasia aerilata</name>
    <dbReference type="NCBI Taxonomy" id="1162966"/>
    <lineage>
        <taxon>Bacteria</taxon>
        <taxon>Bacillati</taxon>
        <taxon>Actinomycetota</taxon>
        <taxon>Actinomycetes</taxon>
        <taxon>Micrococcales</taxon>
        <taxon>Microbacteriaceae</taxon>
        <taxon>Naasia</taxon>
    </lineage>
</organism>
<keyword evidence="2 4" id="KW-0378">Hydrolase</keyword>
<protein>
    <recommendedName>
        <fullName evidence="8">Glycosyl hydrolase family 43</fullName>
    </recommendedName>
</protein>
<name>A0ABN6XK16_9MICO</name>
<feature type="compositionally biased region" description="Low complexity" evidence="5">
    <location>
        <begin position="278"/>
        <end position="287"/>
    </location>
</feature>
<keyword evidence="7" id="KW-1185">Reference proteome</keyword>
<dbReference type="PANTHER" id="PTHR42812">
    <property type="entry name" value="BETA-XYLOSIDASE"/>
    <property type="match status" value="1"/>
</dbReference>
<feature type="region of interest" description="Disordered" evidence="5">
    <location>
        <begin position="260"/>
        <end position="318"/>
    </location>
</feature>
<evidence type="ECO:0000313" key="6">
    <source>
        <dbReference type="EMBL" id="BDZ44463.1"/>
    </source>
</evidence>
<feature type="compositionally biased region" description="Basic and acidic residues" evidence="5">
    <location>
        <begin position="1"/>
        <end position="12"/>
    </location>
</feature>
<evidence type="ECO:0000256" key="2">
    <source>
        <dbReference type="ARBA" id="ARBA00022801"/>
    </source>
</evidence>
<dbReference type="Proteomes" id="UP001321498">
    <property type="component" value="Chromosome"/>
</dbReference>
<dbReference type="EMBL" id="AP027731">
    <property type="protein sequence ID" value="BDZ44463.1"/>
    <property type="molecule type" value="Genomic_DNA"/>
</dbReference>
<evidence type="ECO:0000256" key="4">
    <source>
        <dbReference type="RuleBase" id="RU361187"/>
    </source>
</evidence>
<gene>
    <name evidence="6" type="ORF">GCM10025866_03720</name>
</gene>
<feature type="region of interest" description="Disordered" evidence="5">
    <location>
        <begin position="1"/>
        <end position="21"/>
    </location>
</feature>
<dbReference type="Pfam" id="PF04616">
    <property type="entry name" value="Glyco_hydro_43"/>
    <property type="match status" value="1"/>
</dbReference>
<dbReference type="SUPFAM" id="SSF75005">
    <property type="entry name" value="Arabinanase/levansucrase/invertase"/>
    <property type="match status" value="1"/>
</dbReference>
<dbReference type="CDD" id="cd09002">
    <property type="entry name" value="GH43_XYL-like"/>
    <property type="match status" value="1"/>
</dbReference>
<dbReference type="InterPro" id="IPR023296">
    <property type="entry name" value="Glyco_hydro_beta-prop_sf"/>
</dbReference>
<dbReference type="InterPro" id="IPR006710">
    <property type="entry name" value="Glyco_hydro_43"/>
</dbReference>
<keyword evidence="3 4" id="KW-0326">Glycosidase</keyword>
<evidence type="ECO:0000256" key="3">
    <source>
        <dbReference type="ARBA" id="ARBA00023295"/>
    </source>
</evidence>
<accession>A0ABN6XK16</accession>
<sequence>MELVENQRRGDQDDGTFLNPVMSGDHPDPTILKDGDDYYLTFSSFEAYPGLFLWHSRDLVNWSPIGPAITTPLGSVFAVDLVKHGDRYFIYIPMIPTSLAPQPGGPARTYVIWADDIRGPWSEPIDLGIRGTIDPGHVVGEDGKRYLFMSGVTRIQLTDDGLATVGEIEKVYDGWRYPDDWVVEAYALEGPKLLRRGGWFYLVSAVGGTGGPPTGHMVIVARSRSVDGPWENHPANPIIRTVDAAEAWWSRGHATLVEGRAATGGPSITATRTATAHSAGRCCSSRSSGRRTGGRAPSGATSPRRCRCPPRAPVPRTA</sequence>
<evidence type="ECO:0000313" key="7">
    <source>
        <dbReference type="Proteomes" id="UP001321498"/>
    </source>
</evidence>
<evidence type="ECO:0000256" key="5">
    <source>
        <dbReference type="SAM" id="MobiDB-lite"/>
    </source>
</evidence>
<dbReference type="PANTHER" id="PTHR42812:SF2">
    <property type="entry name" value="XYLOSIDASE_ARABINOSIDASE"/>
    <property type="match status" value="1"/>
</dbReference>
<dbReference type="InterPro" id="IPR051795">
    <property type="entry name" value="Glycosyl_Hydrlase_43"/>
</dbReference>
<proteinExistence type="inferred from homology"/>
<feature type="compositionally biased region" description="Low complexity" evidence="5">
    <location>
        <begin position="294"/>
        <end position="303"/>
    </location>
</feature>
<reference evidence="7" key="1">
    <citation type="journal article" date="2019" name="Int. J. Syst. Evol. Microbiol.">
        <title>The Global Catalogue of Microorganisms (GCM) 10K type strain sequencing project: providing services to taxonomists for standard genome sequencing and annotation.</title>
        <authorList>
            <consortium name="The Broad Institute Genomics Platform"/>
            <consortium name="The Broad Institute Genome Sequencing Center for Infectious Disease"/>
            <person name="Wu L."/>
            <person name="Ma J."/>
        </authorList>
    </citation>
    <scope>NUCLEOTIDE SEQUENCE [LARGE SCALE GENOMIC DNA]</scope>
    <source>
        <strain evidence="7">NBRC 108725</strain>
    </source>
</reference>